<dbReference type="Proteomes" id="UP000887159">
    <property type="component" value="Unassembled WGS sequence"/>
</dbReference>
<gene>
    <name evidence="2" type="ORF">TNCV_4648661</name>
</gene>
<sequence length="106" mass="11314">MSQCPGHSRKLVAGVASRVLATTKDPPCSPHVESCITQSSSIGVVWKHGERVSCSVVKLVTYTRAFGDGPRNFEPMSCDEEDTRAANSSPNNHTTPTGGLLSSRQI</sequence>
<name>A0A8X6STG4_TRICX</name>
<comment type="caution">
    <text evidence="2">The sequence shown here is derived from an EMBL/GenBank/DDBJ whole genome shotgun (WGS) entry which is preliminary data.</text>
</comment>
<keyword evidence="3" id="KW-1185">Reference proteome</keyword>
<evidence type="ECO:0000313" key="2">
    <source>
        <dbReference type="EMBL" id="GFY19694.1"/>
    </source>
</evidence>
<evidence type="ECO:0000256" key="1">
    <source>
        <dbReference type="SAM" id="MobiDB-lite"/>
    </source>
</evidence>
<feature type="compositionally biased region" description="Polar residues" evidence="1">
    <location>
        <begin position="85"/>
        <end position="106"/>
    </location>
</feature>
<dbReference type="EMBL" id="BMAU01021353">
    <property type="protein sequence ID" value="GFY19694.1"/>
    <property type="molecule type" value="Genomic_DNA"/>
</dbReference>
<proteinExistence type="predicted"/>
<feature type="region of interest" description="Disordered" evidence="1">
    <location>
        <begin position="67"/>
        <end position="106"/>
    </location>
</feature>
<reference evidence="2" key="1">
    <citation type="submission" date="2020-08" db="EMBL/GenBank/DDBJ databases">
        <title>Multicomponent nature underlies the extraordinary mechanical properties of spider dragline silk.</title>
        <authorList>
            <person name="Kono N."/>
            <person name="Nakamura H."/>
            <person name="Mori M."/>
            <person name="Yoshida Y."/>
            <person name="Ohtoshi R."/>
            <person name="Malay A.D."/>
            <person name="Moran D.A.P."/>
            <person name="Tomita M."/>
            <person name="Numata K."/>
            <person name="Arakawa K."/>
        </authorList>
    </citation>
    <scope>NUCLEOTIDE SEQUENCE</scope>
</reference>
<dbReference type="AlphaFoldDB" id="A0A8X6STG4"/>
<accession>A0A8X6STG4</accession>
<evidence type="ECO:0000313" key="3">
    <source>
        <dbReference type="Proteomes" id="UP000887159"/>
    </source>
</evidence>
<organism evidence="2 3">
    <name type="scientific">Trichonephila clavipes</name>
    <name type="common">Golden silk orbweaver</name>
    <name type="synonym">Nephila clavipes</name>
    <dbReference type="NCBI Taxonomy" id="2585209"/>
    <lineage>
        <taxon>Eukaryota</taxon>
        <taxon>Metazoa</taxon>
        <taxon>Ecdysozoa</taxon>
        <taxon>Arthropoda</taxon>
        <taxon>Chelicerata</taxon>
        <taxon>Arachnida</taxon>
        <taxon>Araneae</taxon>
        <taxon>Araneomorphae</taxon>
        <taxon>Entelegynae</taxon>
        <taxon>Araneoidea</taxon>
        <taxon>Nephilidae</taxon>
        <taxon>Trichonephila</taxon>
    </lineage>
</organism>
<protein>
    <submittedName>
        <fullName evidence="2">Uncharacterized protein</fullName>
    </submittedName>
</protein>